<evidence type="ECO:0000256" key="2">
    <source>
        <dbReference type="SAM" id="Phobius"/>
    </source>
</evidence>
<evidence type="ECO:0000256" key="1">
    <source>
        <dbReference type="SAM" id="MobiDB-lite"/>
    </source>
</evidence>
<evidence type="ECO:0000313" key="4">
    <source>
        <dbReference type="Proteomes" id="UP000813824"/>
    </source>
</evidence>
<dbReference type="OrthoDB" id="3248709at2759"/>
<dbReference type="Proteomes" id="UP000813824">
    <property type="component" value="Unassembled WGS sequence"/>
</dbReference>
<feature type="region of interest" description="Disordered" evidence="1">
    <location>
        <begin position="164"/>
        <end position="183"/>
    </location>
</feature>
<feature type="transmembrane region" description="Helical" evidence="2">
    <location>
        <begin position="20"/>
        <end position="39"/>
    </location>
</feature>
<feature type="compositionally biased region" description="Polar residues" evidence="1">
    <location>
        <begin position="122"/>
        <end position="144"/>
    </location>
</feature>
<proteinExistence type="predicted"/>
<gene>
    <name evidence="3" type="ORF">BXZ70DRAFT_685073</name>
</gene>
<name>A0A8K0XSX1_9AGAR</name>
<reference evidence="3" key="1">
    <citation type="journal article" date="2021" name="New Phytol.">
        <title>Evolutionary innovations through gain and loss of genes in the ectomycorrhizal Boletales.</title>
        <authorList>
            <person name="Wu G."/>
            <person name="Miyauchi S."/>
            <person name="Morin E."/>
            <person name="Kuo A."/>
            <person name="Drula E."/>
            <person name="Varga T."/>
            <person name="Kohler A."/>
            <person name="Feng B."/>
            <person name="Cao Y."/>
            <person name="Lipzen A."/>
            <person name="Daum C."/>
            <person name="Hundley H."/>
            <person name="Pangilinan J."/>
            <person name="Johnson J."/>
            <person name="Barry K."/>
            <person name="LaButti K."/>
            <person name="Ng V."/>
            <person name="Ahrendt S."/>
            <person name="Min B."/>
            <person name="Choi I.G."/>
            <person name="Park H."/>
            <person name="Plett J.M."/>
            <person name="Magnuson J."/>
            <person name="Spatafora J.W."/>
            <person name="Nagy L.G."/>
            <person name="Henrissat B."/>
            <person name="Grigoriev I.V."/>
            <person name="Yang Z.L."/>
            <person name="Xu J."/>
            <person name="Martin F.M."/>
        </authorList>
    </citation>
    <scope>NUCLEOTIDE SEQUENCE</scope>
    <source>
        <strain evidence="3">KKN 215</strain>
    </source>
</reference>
<keyword evidence="2" id="KW-0472">Membrane</keyword>
<protein>
    <submittedName>
        <fullName evidence="3">Uncharacterized protein</fullName>
    </submittedName>
</protein>
<feature type="compositionally biased region" description="Polar residues" evidence="1">
    <location>
        <begin position="99"/>
        <end position="115"/>
    </location>
</feature>
<feature type="region of interest" description="Disordered" evidence="1">
    <location>
        <begin position="95"/>
        <end position="144"/>
    </location>
</feature>
<keyword evidence="2" id="KW-1133">Transmembrane helix</keyword>
<dbReference type="EMBL" id="JAEVFJ010000006">
    <property type="protein sequence ID" value="KAH8104117.1"/>
    <property type="molecule type" value="Genomic_DNA"/>
</dbReference>
<sequence>MPATQSLMDWLKPRRSEAIARIRSNAFGLIALLISTLLSPLPNLWTAFRVVSTHADVGAFWWFLCATECLALGVMGVNILQASYALQYPPTQHPVMSAPTPTKSAFAPQSPQNATPRRLGLLSSTSSPQPQKAFNSSYAASPVSTPSRTLNYSIPHSNSSPFDLSLNSSTASVPSSPSPILSSPLAAYRGKHSNYVAQSFNGDLFSRMTRGNDDDDD</sequence>
<evidence type="ECO:0000313" key="3">
    <source>
        <dbReference type="EMBL" id="KAH8104117.1"/>
    </source>
</evidence>
<organism evidence="3 4">
    <name type="scientific">Cristinia sonorae</name>
    <dbReference type="NCBI Taxonomy" id="1940300"/>
    <lineage>
        <taxon>Eukaryota</taxon>
        <taxon>Fungi</taxon>
        <taxon>Dikarya</taxon>
        <taxon>Basidiomycota</taxon>
        <taxon>Agaricomycotina</taxon>
        <taxon>Agaricomycetes</taxon>
        <taxon>Agaricomycetidae</taxon>
        <taxon>Agaricales</taxon>
        <taxon>Pleurotineae</taxon>
        <taxon>Stephanosporaceae</taxon>
        <taxon>Cristinia</taxon>
    </lineage>
</organism>
<accession>A0A8K0XSX1</accession>
<feature type="transmembrane region" description="Helical" evidence="2">
    <location>
        <begin position="59"/>
        <end position="80"/>
    </location>
</feature>
<comment type="caution">
    <text evidence="3">The sequence shown here is derived from an EMBL/GenBank/DDBJ whole genome shotgun (WGS) entry which is preliminary data.</text>
</comment>
<keyword evidence="4" id="KW-1185">Reference proteome</keyword>
<feature type="compositionally biased region" description="Low complexity" evidence="1">
    <location>
        <begin position="165"/>
        <end position="183"/>
    </location>
</feature>
<dbReference type="AlphaFoldDB" id="A0A8K0XSX1"/>
<keyword evidence="2" id="KW-0812">Transmembrane</keyword>